<protein>
    <submittedName>
        <fullName evidence="3">Uncharacterized protein</fullName>
    </submittedName>
</protein>
<keyword evidence="2" id="KW-0812">Transmembrane</keyword>
<name>A0ABS3YF64_9BACT</name>
<keyword evidence="4" id="KW-1185">Reference proteome</keyword>
<feature type="region of interest" description="Disordered" evidence="1">
    <location>
        <begin position="31"/>
        <end position="62"/>
    </location>
</feature>
<dbReference type="EMBL" id="JAGHKP010000002">
    <property type="protein sequence ID" value="MBO9153337.1"/>
    <property type="molecule type" value="Genomic_DNA"/>
</dbReference>
<accession>A0ABS3YF64</accession>
<feature type="transmembrane region" description="Helical" evidence="2">
    <location>
        <begin position="6"/>
        <end position="25"/>
    </location>
</feature>
<keyword evidence="2" id="KW-1133">Transmembrane helix</keyword>
<evidence type="ECO:0000256" key="1">
    <source>
        <dbReference type="SAM" id="MobiDB-lite"/>
    </source>
</evidence>
<feature type="compositionally biased region" description="Basic and acidic residues" evidence="1">
    <location>
        <begin position="45"/>
        <end position="62"/>
    </location>
</feature>
<comment type="caution">
    <text evidence="3">The sequence shown here is derived from an EMBL/GenBank/DDBJ whole genome shotgun (WGS) entry which is preliminary data.</text>
</comment>
<evidence type="ECO:0000256" key="2">
    <source>
        <dbReference type="SAM" id="Phobius"/>
    </source>
</evidence>
<evidence type="ECO:0000313" key="4">
    <source>
        <dbReference type="Proteomes" id="UP000679126"/>
    </source>
</evidence>
<keyword evidence="2" id="KW-0472">Membrane</keyword>
<reference evidence="4" key="1">
    <citation type="submission" date="2021-03" db="EMBL/GenBank/DDBJ databases">
        <title>Assistant Professor.</title>
        <authorList>
            <person name="Huq M.A."/>
        </authorList>
    </citation>
    <scope>NUCLEOTIDE SEQUENCE [LARGE SCALE GENOMIC DNA]</scope>
    <source>
        <strain evidence="4">MAH-28</strain>
    </source>
</reference>
<organism evidence="3 4">
    <name type="scientific">Chitinophaga chungangae</name>
    <dbReference type="NCBI Taxonomy" id="2821488"/>
    <lineage>
        <taxon>Bacteria</taxon>
        <taxon>Pseudomonadati</taxon>
        <taxon>Bacteroidota</taxon>
        <taxon>Chitinophagia</taxon>
        <taxon>Chitinophagales</taxon>
        <taxon>Chitinophagaceae</taxon>
        <taxon>Chitinophaga</taxon>
    </lineage>
</organism>
<gene>
    <name evidence="3" type="ORF">J7I43_14005</name>
</gene>
<evidence type="ECO:0000313" key="3">
    <source>
        <dbReference type="EMBL" id="MBO9153337.1"/>
    </source>
</evidence>
<dbReference type="RefSeq" id="WP_209146303.1">
    <property type="nucleotide sequence ID" value="NZ_JAGHKP010000002.1"/>
</dbReference>
<sequence>MTSGFIILIIAVTALGLIFLMLHQFRKTRDKGPDKLINRNIPPYRPDEKKADDVDVQEEITR</sequence>
<proteinExistence type="predicted"/>
<dbReference type="Proteomes" id="UP000679126">
    <property type="component" value="Unassembled WGS sequence"/>
</dbReference>